<dbReference type="InterPro" id="IPR051685">
    <property type="entry name" value="Ycf3/AcsC/BcsC/TPR_MFPF"/>
</dbReference>
<dbReference type="RefSeq" id="WP_394828735.1">
    <property type="nucleotide sequence ID" value="NZ_CP089984.1"/>
</dbReference>
<dbReference type="InterPro" id="IPR019734">
    <property type="entry name" value="TPR_rpt"/>
</dbReference>
<sequence length="1703" mass="185479">MDPSEIEALVQRLVENPHDEEALAYAHDSGENDPKSYALMLEKVGSLTNEPAIKSHWLSEAANVWLQTLGDAHRAARVLMAAVDSDPTQSVAAERLAQLYRDKGNVRGLAALLDRRSKAVGQLVASDPEFGDLVPELAHMHEELGHLWSDAALAQPKKAIESFRKAIELDPTNAYAIYCTRELCKAQEQWDDAYPLYDMELALVDDIARKVALLRDEAETRQRAGDRAGATRALGRARVFDEENPELSHEFAASVIDRIQAGESVAEDQRALALELLVNLAESYNGEHGLAYAGGALDINPAHDRALQLFVYYAQSLQRDAEIPARFAAYLQVNPDGAMAAEARAHAATAPAPVVAPRRVIDPAEDKTAIREQPATRSEVPRNGVASGAPIAPVASGAPARISDEVRLQEALASAKTLTLAGKKTEALAKYKEALEIDPAHAEALAWVEDYLRTQRDYAQLRDVLLASVRALGSLTSLPEVMESRKARLREVAGLCEGNLRDIDGAVAAYKQLLAIDRTDENARQSLMRLLERTQRWDDMANVLEQEATAAREIADKIVLEKKLASLHEHKRQDFASAAEAWCRIAQLTPGDDRSISTAVKLFEKAERPSAATQAIMDNVRAVQDPGTKGALFEKLGELREKLGHAFGAGEAYANAAELHRSARLWEQSERCFVGVERWFEAAGVADQRALLATEPKANAGHLARAAQYLTRARDEAGAISRYEQASELDPSSDEYADTLTEHYQARENWTKLVTFLARRGGRVADRGKRIALRRQAANLYGTRLSEKDLAREQWLKVLEDGDDREALEKLIDLAIEGEDHTEAATLLRRLGNVVEGREERTRVALREAEILAEGVGDIDTAIVRYESILQERDPGCRQALAAIADLEEGRDNLVAATVALERELALVGLGPIGSGPGDRGAIAARLARLYEKLEDSKNAIRALDILREADPEDFDALHRLCALCERTEDWARVADLLAQRIEAEGDSGEIAAMTKKLATILAKRLDRGQEALAVLTELCDQGDEDLRRTYVELGDSLGWQGIVATKLVEWWFGARHCPERNEALRGAFDRFAALERDQDAMRVAVELVRSKGADRELAAQLEKLAVKTADLEALQTAHELLGRDLTGYARAAELVRQAEILVRAGVPHAEAIHLSEPGLVDLPLDDTAPLVERLAALAEAADDVIEVYERQVARTRTPPDRVRALARAAQVAASKKQLERAQGFLELALSGVPSSDTLTVVIDCAVAGDRTTGGDKLRRALIHALSRAGTSARDGGRTRAALLRRSAQLAKEELGDVDLAFSLLGDALIAQVDDTTLDFVEALGREVGSPSRSDAVFTRALSEVFDGPLVRLLLGRRARLRCEDLGDLVGAAADLKKLHDLSPTSRSVLEQLSAILHELGDYRAIVHLYEDLILRGKDMSVRAELARRVARMWEEQLQDPRETADAWRRVLRMKAHDPEATEGLERAKANMLKKPDPAAGIDAYAPPRQLSIPHISIPPVSGRSSNSLPPPPPGSDTPVDQALYASRSNHASYAPPANYASQAPHANHANGSSEAAAISFATTQESPIAGYAAGPPTNLDASPSPGTIPAARPTPRVPIDQFIAADYTPSDGVAPDSPDSPDSPDVTSAELEADADGFVELNARDLIEHPSGFDFLEEELARRPISGEVEIAVDDDGDLEEVDLTDDATEVEPNRGHGHSTS</sequence>
<dbReference type="PANTHER" id="PTHR44943">
    <property type="entry name" value="CELLULOSE SYNTHASE OPERON PROTEIN C"/>
    <property type="match status" value="1"/>
</dbReference>
<dbReference type="InterPro" id="IPR011990">
    <property type="entry name" value="TPR-like_helical_dom_sf"/>
</dbReference>
<reference evidence="4 5" key="1">
    <citation type="submission" date="2021-12" db="EMBL/GenBank/DDBJ databases">
        <title>Discovery of the Pendulisporaceae a myxobacterial family with distinct sporulation behavior and unique specialized metabolism.</title>
        <authorList>
            <person name="Garcia R."/>
            <person name="Popoff A."/>
            <person name="Bader C.D."/>
            <person name="Loehr J."/>
            <person name="Walesch S."/>
            <person name="Walt C."/>
            <person name="Boldt J."/>
            <person name="Bunk B."/>
            <person name="Haeckl F.J.F.P.J."/>
            <person name="Gunesch A.P."/>
            <person name="Birkelbach J."/>
            <person name="Nuebel U."/>
            <person name="Pietschmann T."/>
            <person name="Bach T."/>
            <person name="Mueller R."/>
        </authorList>
    </citation>
    <scope>NUCLEOTIDE SEQUENCE [LARGE SCALE GENOMIC DNA]</scope>
    <source>
        <strain evidence="4 5">MSr11954</strain>
    </source>
</reference>
<name>A0ABZ2M9C7_9BACT</name>
<dbReference type="Pfam" id="PF13181">
    <property type="entry name" value="TPR_8"/>
    <property type="match status" value="1"/>
</dbReference>
<evidence type="ECO:0000256" key="2">
    <source>
        <dbReference type="ARBA" id="ARBA00022803"/>
    </source>
</evidence>
<feature type="region of interest" description="Disordered" evidence="3">
    <location>
        <begin position="365"/>
        <end position="391"/>
    </location>
</feature>
<accession>A0ABZ2M9C7</accession>
<protein>
    <recommendedName>
        <fullName evidence="6">Tetratricopeptide repeat protein</fullName>
    </recommendedName>
</protein>
<dbReference type="PANTHER" id="PTHR44943:SF8">
    <property type="entry name" value="TPR REPEAT-CONTAINING PROTEIN MJ0263"/>
    <property type="match status" value="1"/>
</dbReference>
<evidence type="ECO:0000256" key="3">
    <source>
        <dbReference type="SAM" id="MobiDB-lite"/>
    </source>
</evidence>
<proteinExistence type="predicted"/>
<evidence type="ECO:0000313" key="5">
    <source>
        <dbReference type="Proteomes" id="UP001370348"/>
    </source>
</evidence>
<keyword evidence="5" id="KW-1185">Reference proteome</keyword>
<evidence type="ECO:0008006" key="6">
    <source>
        <dbReference type="Google" id="ProtNLM"/>
    </source>
</evidence>
<evidence type="ECO:0000313" key="4">
    <source>
        <dbReference type="EMBL" id="WXB19112.1"/>
    </source>
</evidence>
<evidence type="ECO:0000256" key="1">
    <source>
        <dbReference type="ARBA" id="ARBA00022737"/>
    </source>
</evidence>
<keyword evidence="2" id="KW-0802">TPR repeat</keyword>
<dbReference type="Proteomes" id="UP001370348">
    <property type="component" value="Chromosome"/>
</dbReference>
<dbReference type="EMBL" id="CP089984">
    <property type="protein sequence ID" value="WXB19112.1"/>
    <property type="molecule type" value="Genomic_DNA"/>
</dbReference>
<feature type="region of interest" description="Disordered" evidence="3">
    <location>
        <begin position="1493"/>
        <end position="1522"/>
    </location>
</feature>
<feature type="region of interest" description="Disordered" evidence="3">
    <location>
        <begin position="1608"/>
        <end position="1629"/>
    </location>
</feature>
<feature type="region of interest" description="Disordered" evidence="3">
    <location>
        <begin position="1569"/>
        <end position="1596"/>
    </location>
</feature>
<dbReference type="SUPFAM" id="SSF48452">
    <property type="entry name" value="TPR-like"/>
    <property type="match status" value="4"/>
</dbReference>
<organism evidence="4 5">
    <name type="scientific">Pendulispora albinea</name>
    <dbReference type="NCBI Taxonomy" id="2741071"/>
    <lineage>
        <taxon>Bacteria</taxon>
        <taxon>Pseudomonadati</taxon>
        <taxon>Myxococcota</taxon>
        <taxon>Myxococcia</taxon>
        <taxon>Myxococcales</taxon>
        <taxon>Sorangiineae</taxon>
        <taxon>Pendulisporaceae</taxon>
        <taxon>Pendulispora</taxon>
    </lineage>
</organism>
<gene>
    <name evidence="4" type="ORF">LZC94_17965</name>
</gene>
<dbReference type="SMART" id="SM00028">
    <property type="entry name" value="TPR"/>
    <property type="match status" value="6"/>
</dbReference>
<dbReference type="Gene3D" id="1.25.40.10">
    <property type="entry name" value="Tetratricopeptide repeat domain"/>
    <property type="match status" value="4"/>
</dbReference>
<keyword evidence="1" id="KW-0677">Repeat</keyword>